<accession>A0ABM7LJ76</accession>
<dbReference type="Proteomes" id="UP001064896">
    <property type="component" value="Chromosome"/>
</dbReference>
<name>A0ABM7LJ76_9PSED</name>
<reference evidence="1" key="1">
    <citation type="submission" date="2020-05" db="EMBL/GenBank/DDBJ databases">
        <title>Complete genome sequence of Pseudomonas sp. Sm006.</title>
        <authorList>
            <person name="Takeuchi K."/>
            <person name="Someya N."/>
        </authorList>
    </citation>
    <scope>NUCLEOTIDE SEQUENCE</scope>
    <source>
        <strain evidence="1">Sm006</strain>
    </source>
</reference>
<dbReference type="RefSeq" id="WP_265169182.1">
    <property type="nucleotide sequence ID" value="NZ_AP023081.1"/>
</dbReference>
<proteinExistence type="predicted"/>
<dbReference type="EMBL" id="AP023081">
    <property type="protein sequence ID" value="BCD89690.1"/>
    <property type="molecule type" value="Genomic_DNA"/>
</dbReference>
<keyword evidence="2" id="KW-1185">Reference proteome</keyword>
<evidence type="ECO:0000313" key="2">
    <source>
        <dbReference type="Proteomes" id="UP001064896"/>
    </source>
</evidence>
<evidence type="ECO:0000313" key="1">
    <source>
        <dbReference type="EMBL" id="BCD89690.1"/>
    </source>
</evidence>
<sequence>MMLKARIENGAVVELADYEPWPDFHPSLVWVDATESVRIGQFYADGVFSDQDPHKDMPKYLQALAALNAAYQADVDGFNRAFSMAYLADGTSQDTKQTTIRAQYAARKSQYAADVAALKLSYGV</sequence>
<gene>
    <name evidence="1" type="ORF">PSm6_60970</name>
</gene>
<organism evidence="1 2">
    <name type="scientific">Pseudomonas solani</name>
    <dbReference type="NCBI Taxonomy" id="2731552"/>
    <lineage>
        <taxon>Bacteria</taxon>
        <taxon>Pseudomonadati</taxon>
        <taxon>Pseudomonadota</taxon>
        <taxon>Gammaproteobacteria</taxon>
        <taxon>Pseudomonadales</taxon>
        <taxon>Pseudomonadaceae</taxon>
        <taxon>Pseudomonas</taxon>
    </lineage>
</organism>
<protein>
    <submittedName>
        <fullName evidence="1">Uncharacterized protein</fullName>
    </submittedName>
</protein>